<dbReference type="RefSeq" id="YP_009301574.1">
    <property type="nucleotide sequence ID" value="NC_031235.1"/>
</dbReference>
<gene>
    <name evidence="1" type="ORF">R1080702_072</name>
</gene>
<reference evidence="1 2" key="1">
    <citation type="submission" date="2016-01" db="EMBL/GenBank/DDBJ databases">
        <title>The genomic content and context of auxiliary metabolic genes in marine cyanophages.</title>
        <authorList>
            <person name="Marston M.F."/>
            <person name="Martiny J.B.H."/>
            <person name="Crummett L.T."/>
        </authorList>
    </citation>
    <scope>NUCLEOTIDE SEQUENCE [LARGE SCALE GENOMIC DNA]</scope>
    <source>
        <strain evidence="1">RW_108_0702</strain>
    </source>
</reference>
<protein>
    <submittedName>
        <fullName evidence="1">Uncharacterized protein</fullName>
    </submittedName>
</protein>
<evidence type="ECO:0000313" key="1">
    <source>
        <dbReference type="EMBL" id="AMO43081.1"/>
    </source>
</evidence>
<organism evidence="1 2">
    <name type="scientific">Cyanophage S-RIM32</name>
    <dbReference type="NCBI Taxonomy" id="1278479"/>
    <lineage>
        <taxon>Viruses</taxon>
        <taxon>Duplodnaviria</taxon>
        <taxon>Heunggongvirae</taxon>
        <taxon>Uroviricota</taxon>
        <taxon>Caudoviricetes</taxon>
        <taxon>Pantevenvirales</taxon>
        <taxon>Kyanoviridae</taxon>
        <taxon>Bristolvirus</taxon>
        <taxon>Bristolvirus rhodeisland</taxon>
    </lineage>
</organism>
<sequence length="49" mass="5649">MTTLPSSADNKEFVDFLFDKLFKHVDTDMLDLQDDDSCCDHIQLSLLEV</sequence>
<dbReference type="Proteomes" id="UP000203157">
    <property type="component" value="Segment"/>
</dbReference>
<proteinExistence type="predicted"/>
<accession>A0A127KM92</accession>
<name>A0A127KM92_9CAUD</name>
<keyword evidence="2" id="KW-1185">Reference proteome</keyword>
<dbReference type="GeneID" id="29122574"/>
<dbReference type="KEGG" id="vg:29122574"/>
<dbReference type="EMBL" id="KU594606">
    <property type="protein sequence ID" value="AMO43081.1"/>
    <property type="molecule type" value="Genomic_DNA"/>
</dbReference>
<evidence type="ECO:0000313" key="2">
    <source>
        <dbReference type="Proteomes" id="UP000203157"/>
    </source>
</evidence>